<evidence type="ECO:0000259" key="10">
    <source>
        <dbReference type="Pfam" id="PF02782"/>
    </source>
</evidence>
<feature type="binding site" evidence="7">
    <location>
        <position position="13"/>
    </location>
    <ligand>
        <name>sn-glycerol 3-phosphate</name>
        <dbReference type="ChEBI" id="CHEBI:57597"/>
    </ligand>
</feature>
<feature type="binding site" evidence="7">
    <location>
        <position position="84"/>
    </location>
    <ligand>
        <name>glycerol</name>
        <dbReference type="ChEBI" id="CHEBI:17754"/>
    </ligand>
</feature>
<evidence type="ECO:0000256" key="5">
    <source>
        <dbReference type="ARBA" id="ARBA00022798"/>
    </source>
</evidence>
<keyword evidence="3 7" id="KW-0547">Nucleotide-binding</keyword>
<dbReference type="NCBIfam" id="TIGR01311">
    <property type="entry name" value="glycerol_kin"/>
    <property type="match status" value="1"/>
</dbReference>
<dbReference type="GO" id="GO:0004370">
    <property type="term" value="F:glycerol kinase activity"/>
    <property type="evidence" value="ECO:0007669"/>
    <property type="project" value="UniProtKB-EC"/>
</dbReference>
<organism evidence="11 12">
    <name type="scientific">Evansella vedderi</name>
    <dbReference type="NCBI Taxonomy" id="38282"/>
    <lineage>
        <taxon>Bacteria</taxon>
        <taxon>Bacillati</taxon>
        <taxon>Bacillota</taxon>
        <taxon>Bacilli</taxon>
        <taxon>Bacillales</taxon>
        <taxon>Bacillaceae</taxon>
        <taxon>Evansella</taxon>
    </lineage>
</organism>
<keyword evidence="12" id="KW-1185">Reference proteome</keyword>
<sequence>MERKYVLSLDQGTTSSRAILFNKKGEIVETAQKEFTQFFPKPGWVEHNANEIWSSILGVMAEVLNKGEVFPKEIASIGITNQRETAVVWDKKTGNPIYNAIVWQSRQTDPICEDLRNRGYNQLFRDKTGLLIDAYFSGTKVKWLLDHVEGARERAKKGELLFGTIDTWLIWKLSGGKAHVTDYSNASRTLMYNIYDLKWDKELLEILDIPEVMLPEVRPSSEVYTKTLDYHFFGEEVEIAGVAGDQQAALFGQACYKKGMAKNTYGTGCFMLMNTGEKGVKSNNGLLTTIAWGIDGKIQYALEGSIFVAGSAVQWLRDGMRMLKSAKDSEAYATKVASTDGVYVVPAFVGLGTPYWDSDVRGAVFGLTRGTEKEHFVRATLESLAYQTKDVLKAMEADAGINLETLRVDGGAVSNNFLMQFQSDILGTPVDRPVIQETTALGAAYLAGLAVGFWKDQEEIEQQWKVDRSFYPKINEEDRKDLYDGWKVAVEAAMKFKR</sequence>
<comment type="catalytic activity">
    <reaction evidence="7">
        <text>glycerol + ATP = sn-glycerol 3-phosphate + ADP + H(+)</text>
        <dbReference type="Rhea" id="RHEA:21644"/>
        <dbReference type="ChEBI" id="CHEBI:15378"/>
        <dbReference type="ChEBI" id="CHEBI:17754"/>
        <dbReference type="ChEBI" id="CHEBI:30616"/>
        <dbReference type="ChEBI" id="CHEBI:57597"/>
        <dbReference type="ChEBI" id="CHEBI:456216"/>
        <dbReference type="EC" id="2.7.1.30"/>
    </reaction>
</comment>
<keyword evidence="7" id="KW-0597">Phosphoprotein</keyword>
<dbReference type="HAMAP" id="MF_00186">
    <property type="entry name" value="Glycerol_kin"/>
    <property type="match status" value="1"/>
</dbReference>
<feature type="binding site" evidence="7">
    <location>
        <position position="15"/>
    </location>
    <ligand>
        <name>ATP</name>
        <dbReference type="ChEBI" id="CHEBI:30616"/>
    </ligand>
</feature>
<evidence type="ECO:0000256" key="7">
    <source>
        <dbReference type="HAMAP-Rule" id="MF_00186"/>
    </source>
</evidence>
<feature type="binding site" evidence="7">
    <location>
        <position position="415"/>
    </location>
    <ligand>
        <name>ADP</name>
        <dbReference type="ChEBI" id="CHEBI:456216"/>
    </ligand>
</feature>
<dbReference type="SUPFAM" id="SSF53067">
    <property type="entry name" value="Actin-like ATPase domain"/>
    <property type="match status" value="2"/>
</dbReference>
<feature type="binding site" evidence="7">
    <location>
        <position position="246"/>
    </location>
    <ligand>
        <name>glycerol</name>
        <dbReference type="ChEBI" id="CHEBI:17754"/>
    </ligand>
</feature>
<feature type="binding site" evidence="7">
    <location>
        <position position="245"/>
    </location>
    <ligand>
        <name>glycerol</name>
        <dbReference type="ChEBI" id="CHEBI:17754"/>
    </ligand>
</feature>
<proteinExistence type="inferred from homology"/>
<dbReference type="RefSeq" id="WP_307330710.1">
    <property type="nucleotide sequence ID" value="NZ_JAUSUG010000025.1"/>
</dbReference>
<dbReference type="PIRSF" id="PIRSF000538">
    <property type="entry name" value="GlpK"/>
    <property type="match status" value="1"/>
</dbReference>
<feature type="binding site" evidence="7">
    <location>
        <position position="14"/>
    </location>
    <ligand>
        <name>ATP</name>
        <dbReference type="ChEBI" id="CHEBI:30616"/>
    </ligand>
</feature>
<feature type="binding site" evidence="7">
    <location>
        <position position="17"/>
    </location>
    <ligand>
        <name>ADP</name>
        <dbReference type="ChEBI" id="CHEBI:456216"/>
    </ligand>
</feature>
<dbReference type="Pfam" id="PF02782">
    <property type="entry name" value="FGGY_C"/>
    <property type="match status" value="1"/>
</dbReference>
<comment type="activity regulation">
    <text evidence="7">Activated by phosphorylation and inhibited by fructose 1,6-bisphosphate (FBP).</text>
</comment>
<accession>A0ABU0A4J6</accession>
<evidence type="ECO:0000256" key="1">
    <source>
        <dbReference type="ARBA" id="ARBA00009156"/>
    </source>
</evidence>
<keyword evidence="5 7" id="KW-0319">Glycerol metabolism</keyword>
<feature type="binding site" evidence="7">
    <location>
        <position position="83"/>
    </location>
    <ligand>
        <name>glycerol</name>
        <dbReference type="ChEBI" id="CHEBI:17754"/>
    </ligand>
</feature>
<protein>
    <recommendedName>
        <fullName evidence="7">Glycerol kinase</fullName>
        <ecNumber evidence="7">2.7.1.30</ecNumber>
    </recommendedName>
    <alternativeName>
        <fullName evidence="7">ATP:glycerol 3-phosphotransferase</fullName>
    </alternativeName>
    <alternativeName>
        <fullName evidence="7">Glycerokinase</fullName>
        <shortName evidence="7">GK</shortName>
    </alternativeName>
</protein>
<comment type="PTM">
    <text evidence="7">The phosphoenolpyruvate-dependent sugar phosphotransferase system (PTS), including enzyme I, and histidine-containing protein (HPr) are required for the phosphorylation, which leads to the activation of the enzyme.</text>
</comment>
<dbReference type="PANTHER" id="PTHR10196">
    <property type="entry name" value="SUGAR KINASE"/>
    <property type="match status" value="1"/>
</dbReference>
<evidence type="ECO:0000256" key="3">
    <source>
        <dbReference type="ARBA" id="ARBA00022741"/>
    </source>
</evidence>
<dbReference type="InterPro" id="IPR000577">
    <property type="entry name" value="Carb_kinase_FGGY"/>
</dbReference>
<feature type="binding site" evidence="7">
    <location>
        <position position="84"/>
    </location>
    <ligand>
        <name>sn-glycerol 3-phosphate</name>
        <dbReference type="ChEBI" id="CHEBI:57597"/>
    </ligand>
</feature>
<comment type="subunit">
    <text evidence="7">Homotetramer and homodimer (in equilibrium).</text>
</comment>
<dbReference type="InterPro" id="IPR018484">
    <property type="entry name" value="FGGY_N"/>
</dbReference>
<feature type="binding site" evidence="7">
    <location>
        <position position="13"/>
    </location>
    <ligand>
        <name>ADP</name>
        <dbReference type="ChEBI" id="CHEBI:456216"/>
    </ligand>
</feature>
<feature type="modified residue" description="Phosphohistidine; by HPr" evidence="7">
    <location>
        <position position="231"/>
    </location>
</feature>
<dbReference type="PROSITE" id="PS00445">
    <property type="entry name" value="FGGY_KINASES_2"/>
    <property type="match status" value="1"/>
</dbReference>
<comment type="function">
    <text evidence="7">Key enzyme in the regulation of glycerol uptake and metabolism. Catalyzes the phosphorylation of glycerol to yield sn-glycerol 3-phosphate.</text>
</comment>
<feature type="binding site" evidence="7">
    <location>
        <position position="135"/>
    </location>
    <ligand>
        <name>sn-glycerol 3-phosphate</name>
        <dbReference type="ChEBI" id="CHEBI:57597"/>
    </ligand>
</feature>
<evidence type="ECO:0000313" key="12">
    <source>
        <dbReference type="Proteomes" id="UP001230005"/>
    </source>
</evidence>
<name>A0ABU0A4J6_9BACI</name>
<dbReference type="PROSITE" id="PS00933">
    <property type="entry name" value="FGGY_KINASES_1"/>
    <property type="match status" value="1"/>
</dbReference>
<feature type="binding site" evidence="7">
    <location>
        <position position="83"/>
    </location>
    <ligand>
        <name>sn-glycerol 3-phosphate</name>
        <dbReference type="ChEBI" id="CHEBI:57597"/>
    </ligand>
</feature>
<feature type="binding site" evidence="7">
    <location>
        <position position="267"/>
    </location>
    <ligand>
        <name>ADP</name>
        <dbReference type="ChEBI" id="CHEBI:456216"/>
    </ligand>
</feature>
<dbReference type="EMBL" id="JAUSUG010000025">
    <property type="protein sequence ID" value="MDQ0257260.1"/>
    <property type="molecule type" value="Genomic_DNA"/>
</dbReference>
<feature type="binding site" evidence="7">
    <location>
        <position position="310"/>
    </location>
    <ligand>
        <name>ATP</name>
        <dbReference type="ChEBI" id="CHEBI:30616"/>
    </ligand>
</feature>
<feature type="binding site" evidence="7">
    <location>
        <position position="13"/>
    </location>
    <ligand>
        <name>ATP</name>
        <dbReference type="ChEBI" id="CHEBI:30616"/>
    </ligand>
</feature>
<feature type="binding site" evidence="7">
    <location>
        <position position="245"/>
    </location>
    <ligand>
        <name>sn-glycerol 3-phosphate</name>
        <dbReference type="ChEBI" id="CHEBI:57597"/>
    </ligand>
</feature>
<dbReference type="NCBIfam" id="NF000756">
    <property type="entry name" value="PRK00047.1"/>
    <property type="match status" value="1"/>
</dbReference>
<feature type="domain" description="Carbohydrate kinase FGGY C-terminal" evidence="10">
    <location>
        <begin position="262"/>
        <end position="450"/>
    </location>
</feature>
<evidence type="ECO:0000256" key="4">
    <source>
        <dbReference type="ARBA" id="ARBA00022777"/>
    </source>
</evidence>
<feature type="binding site" evidence="7">
    <location>
        <position position="310"/>
    </location>
    <ligand>
        <name>ADP</name>
        <dbReference type="ChEBI" id="CHEBI:456216"/>
    </ligand>
</feature>
<evidence type="ECO:0000256" key="2">
    <source>
        <dbReference type="ARBA" id="ARBA00022679"/>
    </source>
</evidence>
<feature type="binding site" evidence="7">
    <location>
        <position position="411"/>
    </location>
    <ligand>
        <name>ATP</name>
        <dbReference type="ChEBI" id="CHEBI:30616"/>
    </ligand>
</feature>
<evidence type="ECO:0000313" key="11">
    <source>
        <dbReference type="EMBL" id="MDQ0257260.1"/>
    </source>
</evidence>
<evidence type="ECO:0000256" key="8">
    <source>
        <dbReference type="RuleBase" id="RU003733"/>
    </source>
</evidence>
<dbReference type="Proteomes" id="UP001230005">
    <property type="component" value="Unassembled WGS sequence"/>
</dbReference>
<dbReference type="CDD" id="cd07786">
    <property type="entry name" value="FGGY_EcGK_like"/>
    <property type="match status" value="1"/>
</dbReference>
<reference evidence="11 12" key="1">
    <citation type="submission" date="2023-07" db="EMBL/GenBank/DDBJ databases">
        <title>Genomic Encyclopedia of Type Strains, Phase IV (KMG-IV): sequencing the most valuable type-strain genomes for metagenomic binning, comparative biology and taxonomic classification.</title>
        <authorList>
            <person name="Goeker M."/>
        </authorList>
    </citation>
    <scope>NUCLEOTIDE SEQUENCE [LARGE SCALE GENOMIC DNA]</scope>
    <source>
        <strain evidence="11 12">DSM 9768</strain>
    </source>
</reference>
<feature type="domain" description="Carbohydrate kinase FGGY N-terminal" evidence="9">
    <location>
        <begin position="5"/>
        <end position="252"/>
    </location>
</feature>
<feature type="binding site" evidence="7">
    <location>
        <position position="267"/>
    </location>
    <ligand>
        <name>ATP</name>
        <dbReference type="ChEBI" id="CHEBI:30616"/>
    </ligand>
</feature>
<feature type="binding site" evidence="7">
    <location>
        <position position="314"/>
    </location>
    <ligand>
        <name>ATP</name>
        <dbReference type="ChEBI" id="CHEBI:30616"/>
    </ligand>
</feature>
<dbReference type="Pfam" id="PF00370">
    <property type="entry name" value="FGGY_N"/>
    <property type="match status" value="1"/>
</dbReference>
<dbReference type="Gene3D" id="3.30.420.40">
    <property type="match status" value="2"/>
</dbReference>
<keyword evidence="4 7" id="KW-0418">Kinase</keyword>
<evidence type="ECO:0000259" key="9">
    <source>
        <dbReference type="Pfam" id="PF00370"/>
    </source>
</evidence>
<comment type="similarity">
    <text evidence="1 7 8">Belongs to the FGGY kinase family.</text>
</comment>
<feature type="binding site" evidence="7">
    <location>
        <position position="411"/>
    </location>
    <ligand>
        <name>ADP</name>
        <dbReference type="ChEBI" id="CHEBI:456216"/>
    </ligand>
</feature>
<dbReference type="EC" id="2.7.1.30" evidence="7"/>
<dbReference type="InterPro" id="IPR018483">
    <property type="entry name" value="Carb_kinase_FGGY_CS"/>
</dbReference>
<dbReference type="InterPro" id="IPR005999">
    <property type="entry name" value="Glycerol_kin"/>
</dbReference>
<feature type="binding site" evidence="7">
    <location>
        <position position="135"/>
    </location>
    <ligand>
        <name>glycerol</name>
        <dbReference type="ChEBI" id="CHEBI:17754"/>
    </ligand>
</feature>
<comment type="caution">
    <text evidence="11">The sequence shown here is derived from an EMBL/GenBank/DDBJ whole genome shotgun (WGS) entry which is preliminary data.</text>
</comment>
<dbReference type="InterPro" id="IPR043129">
    <property type="entry name" value="ATPase_NBD"/>
</dbReference>
<keyword evidence="2 7" id="KW-0808">Transferase</keyword>
<keyword evidence="6 7" id="KW-0067">ATP-binding</keyword>
<comment type="pathway">
    <text evidence="7">Polyol metabolism; glycerol degradation via glycerol kinase pathway; sn-glycerol 3-phosphate from glycerol: step 1/1.</text>
</comment>
<gene>
    <name evidence="7" type="primary">glpK</name>
    <name evidence="11" type="ORF">J2S74_004718</name>
</gene>
<evidence type="ECO:0000256" key="6">
    <source>
        <dbReference type="ARBA" id="ARBA00022840"/>
    </source>
</evidence>
<dbReference type="InterPro" id="IPR018485">
    <property type="entry name" value="FGGY_C"/>
</dbReference>
<dbReference type="PANTHER" id="PTHR10196:SF69">
    <property type="entry name" value="GLYCEROL KINASE"/>
    <property type="match status" value="1"/>
</dbReference>